<dbReference type="Proteomes" id="UP000315252">
    <property type="component" value="Unassembled WGS sequence"/>
</dbReference>
<reference evidence="2 3" key="1">
    <citation type="submission" date="2019-06" db="EMBL/GenBank/DDBJ databases">
        <title>Whole genome sequence for Rhodospirillaceae sp. R148.</title>
        <authorList>
            <person name="Wang G."/>
        </authorList>
    </citation>
    <scope>NUCLEOTIDE SEQUENCE [LARGE SCALE GENOMIC DNA]</scope>
    <source>
        <strain evidence="2 3">R148</strain>
    </source>
</reference>
<comment type="caution">
    <text evidence="2">The sequence shown here is derived from an EMBL/GenBank/DDBJ whole genome shotgun (WGS) entry which is preliminary data.</text>
</comment>
<dbReference type="Pfam" id="PF00795">
    <property type="entry name" value="CN_hydrolase"/>
    <property type="match status" value="1"/>
</dbReference>
<dbReference type="OrthoDB" id="9811121at2"/>
<dbReference type="PANTHER" id="PTHR23088">
    <property type="entry name" value="NITRILASE-RELATED"/>
    <property type="match status" value="1"/>
</dbReference>
<dbReference type="SUPFAM" id="SSF56317">
    <property type="entry name" value="Carbon-nitrogen hydrolase"/>
    <property type="match status" value="1"/>
</dbReference>
<gene>
    <name evidence="2" type="ORF">FKG95_29060</name>
</gene>
<keyword evidence="3" id="KW-1185">Reference proteome</keyword>
<accession>A0A545STB8</accession>
<proteinExistence type="predicted"/>
<evidence type="ECO:0000259" key="1">
    <source>
        <dbReference type="PROSITE" id="PS50263"/>
    </source>
</evidence>
<organism evidence="2 3">
    <name type="scientific">Denitrobaculum tricleocarpae</name>
    <dbReference type="NCBI Taxonomy" id="2591009"/>
    <lineage>
        <taxon>Bacteria</taxon>
        <taxon>Pseudomonadati</taxon>
        <taxon>Pseudomonadota</taxon>
        <taxon>Alphaproteobacteria</taxon>
        <taxon>Rhodospirillales</taxon>
        <taxon>Rhodospirillaceae</taxon>
        <taxon>Denitrobaculum</taxon>
    </lineage>
</organism>
<dbReference type="Gene3D" id="3.60.110.10">
    <property type="entry name" value="Carbon-nitrogen hydrolase"/>
    <property type="match status" value="1"/>
</dbReference>
<evidence type="ECO:0000313" key="2">
    <source>
        <dbReference type="EMBL" id="TQV68214.1"/>
    </source>
</evidence>
<protein>
    <submittedName>
        <fullName evidence="2">Carbon-nitrogen hydrolase family protein</fullName>
    </submittedName>
</protein>
<name>A0A545STB8_9PROT</name>
<evidence type="ECO:0000313" key="3">
    <source>
        <dbReference type="Proteomes" id="UP000315252"/>
    </source>
</evidence>
<dbReference type="PROSITE" id="PS50263">
    <property type="entry name" value="CN_HYDROLASE"/>
    <property type="match status" value="1"/>
</dbReference>
<sequence length="269" mass="30121">MRLLACQIEIPPTPTPAARDAHLDLVARNLADALAQTPADLVVLPELSAIDYSRDSFSRLDALAEDLSGPSFERFRETARRFDVAVVYGIPRRGDDGYRISQVAVGPDGEVMGCFDKLHLAQYGASMEKEYFQRGEAPFSFSFRGVKIAPIICYDIRFPELARSLALEHKADLILHCGAYARDPSFYSWHHFVVARALENQLYLLSLNRAGTAFGNSIFCPPWIDEVSPALRFPEHEEAFITCEIDPARIAATRREYSFLADRLPSYGS</sequence>
<dbReference type="AlphaFoldDB" id="A0A545STB8"/>
<dbReference type="InterPro" id="IPR036526">
    <property type="entry name" value="C-N_Hydrolase_sf"/>
</dbReference>
<dbReference type="InterPro" id="IPR003010">
    <property type="entry name" value="C-N_Hydrolase"/>
</dbReference>
<dbReference type="CDD" id="cd07197">
    <property type="entry name" value="nitrilase"/>
    <property type="match status" value="1"/>
</dbReference>
<dbReference type="EMBL" id="VHSH01000023">
    <property type="protein sequence ID" value="TQV68214.1"/>
    <property type="molecule type" value="Genomic_DNA"/>
</dbReference>
<dbReference type="RefSeq" id="WP_142899979.1">
    <property type="nucleotide sequence ID" value="NZ_ML660074.1"/>
</dbReference>
<keyword evidence="2" id="KW-0378">Hydrolase</keyword>
<dbReference type="PANTHER" id="PTHR23088:SF27">
    <property type="entry name" value="DEAMINATED GLUTATHIONE AMIDASE"/>
    <property type="match status" value="1"/>
</dbReference>
<dbReference type="GO" id="GO:0016787">
    <property type="term" value="F:hydrolase activity"/>
    <property type="evidence" value="ECO:0007669"/>
    <property type="project" value="UniProtKB-KW"/>
</dbReference>
<feature type="domain" description="CN hydrolase" evidence="1">
    <location>
        <begin position="1"/>
        <end position="247"/>
    </location>
</feature>